<organism evidence="8 9">
    <name type="scientific">Colletotrichum sojae</name>
    <dbReference type="NCBI Taxonomy" id="2175907"/>
    <lineage>
        <taxon>Eukaryota</taxon>
        <taxon>Fungi</taxon>
        <taxon>Dikarya</taxon>
        <taxon>Ascomycota</taxon>
        <taxon>Pezizomycotina</taxon>
        <taxon>Sordariomycetes</taxon>
        <taxon>Hypocreomycetidae</taxon>
        <taxon>Glomerellales</taxon>
        <taxon>Glomerellaceae</taxon>
        <taxon>Colletotrichum</taxon>
        <taxon>Colletotrichum orchidearum species complex</taxon>
    </lineage>
</organism>
<keyword evidence="4" id="KW-0443">Lipid metabolism</keyword>
<gene>
    <name evidence="8" type="ORF">CSOJ01_02374</name>
</gene>
<comment type="function">
    <text evidence="6">May play a role in fatty acid biosynthesis and insulin sensitivity.</text>
</comment>
<protein>
    <recommendedName>
        <fullName evidence="7">Enoyl-CoA hydratase domain-containing protein 3, mitochondrial</fullName>
    </recommendedName>
</protein>
<keyword evidence="5" id="KW-0496">Mitochondrion</keyword>
<dbReference type="InterPro" id="IPR052377">
    <property type="entry name" value="Mitochondrial_ECH-domain"/>
</dbReference>
<dbReference type="InterPro" id="IPR001753">
    <property type="entry name" value="Enoyl-CoA_hydra/iso"/>
</dbReference>
<keyword evidence="3" id="KW-0809">Transit peptide</keyword>
<comment type="caution">
    <text evidence="8">The sequence shown here is derived from an EMBL/GenBank/DDBJ whole genome shotgun (WGS) entry which is preliminary data.</text>
</comment>
<evidence type="ECO:0000256" key="5">
    <source>
        <dbReference type="ARBA" id="ARBA00023128"/>
    </source>
</evidence>
<dbReference type="AlphaFoldDB" id="A0A8H6JQE9"/>
<dbReference type="PANTHER" id="PTHR43602">
    <property type="match status" value="1"/>
</dbReference>
<sequence>MQLPKLPAKAAYLHLRNPSRRNALSLEILEDLRSQLVGHLTSPASGRLLTLPAFKPSILRDLEAASDDPSTSPEHSWLVNADAWAEEQAGLPNVIVLRSEGPVFSSGHDLKELASLSSAEVKRTFALCAELMSLIRRSPAPVVCPVQGLATAAGMQLALSADYTIALSTTRFQLPGAGIGLPCTSPSTAVSRRLPPGQAYRVLLTAEAVAARELRGAVDVVEEPEHAESTDTAAAAFEGRVREVVERLAGAAGQPAALGKWAYWTQLGIRGDAESEGGGDGYKEAVDWAGRVMALHARSADAREGMTAFLEKRRPEWKT</sequence>
<evidence type="ECO:0000256" key="4">
    <source>
        <dbReference type="ARBA" id="ARBA00023098"/>
    </source>
</evidence>
<evidence type="ECO:0000313" key="9">
    <source>
        <dbReference type="Proteomes" id="UP000652219"/>
    </source>
</evidence>
<comment type="subcellular location">
    <subcellularLocation>
        <location evidence="1">Mitochondrion</location>
    </subcellularLocation>
</comment>
<dbReference type="Pfam" id="PF00378">
    <property type="entry name" value="ECH_1"/>
    <property type="match status" value="1"/>
</dbReference>
<dbReference type="GO" id="GO:0005739">
    <property type="term" value="C:mitochondrion"/>
    <property type="evidence" value="ECO:0007669"/>
    <property type="project" value="UniProtKB-SubCell"/>
</dbReference>
<dbReference type="Proteomes" id="UP000652219">
    <property type="component" value="Unassembled WGS sequence"/>
</dbReference>
<dbReference type="Gene3D" id="1.10.12.10">
    <property type="entry name" value="Lyase 2-enoyl-coa Hydratase, Chain A, domain 2"/>
    <property type="match status" value="1"/>
</dbReference>
<evidence type="ECO:0000256" key="6">
    <source>
        <dbReference type="ARBA" id="ARBA00037410"/>
    </source>
</evidence>
<dbReference type="GO" id="GO:0006631">
    <property type="term" value="P:fatty acid metabolic process"/>
    <property type="evidence" value="ECO:0007669"/>
    <property type="project" value="UniProtKB-KW"/>
</dbReference>
<evidence type="ECO:0000256" key="2">
    <source>
        <dbReference type="ARBA" id="ARBA00022832"/>
    </source>
</evidence>
<dbReference type="InterPro" id="IPR014748">
    <property type="entry name" value="Enoyl-CoA_hydra_C"/>
</dbReference>
<dbReference type="PANTHER" id="PTHR43602:SF1">
    <property type="entry name" value="ENOYL-COA HYDRATASE DOMAIN-CONTAINING PROTEIN 3, MITOCHONDRIAL"/>
    <property type="match status" value="1"/>
</dbReference>
<reference evidence="8 9" key="1">
    <citation type="journal article" date="2020" name="Phytopathology">
        <title>Genome Sequence Resources of Colletotrichum truncatum, C. plurivorum, C. musicola, and C. sojae: Four Species Pathogenic to Soybean (Glycine max).</title>
        <authorList>
            <person name="Rogerio F."/>
            <person name="Boufleur T.R."/>
            <person name="Ciampi-Guillardi M."/>
            <person name="Sukno S.A."/>
            <person name="Thon M.R."/>
            <person name="Massola Junior N.S."/>
            <person name="Baroncelli R."/>
        </authorList>
    </citation>
    <scope>NUCLEOTIDE SEQUENCE [LARGE SCALE GENOMIC DNA]</scope>
    <source>
        <strain evidence="8 9">LFN0009</strain>
    </source>
</reference>
<proteinExistence type="predicted"/>
<dbReference type="InterPro" id="IPR029045">
    <property type="entry name" value="ClpP/crotonase-like_dom_sf"/>
</dbReference>
<evidence type="ECO:0000256" key="1">
    <source>
        <dbReference type="ARBA" id="ARBA00004173"/>
    </source>
</evidence>
<keyword evidence="8" id="KW-0413">Isomerase</keyword>
<dbReference type="GO" id="GO:0016836">
    <property type="term" value="F:hydro-lyase activity"/>
    <property type="evidence" value="ECO:0007669"/>
    <property type="project" value="TreeGrafter"/>
</dbReference>
<dbReference type="SUPFAM" id="SSF52096">
    <property type="entry name" value="ClpP/crotonase"/>
    <property type="match status" value="1"/>
</dbReference>
<evidence type="ECO:0000256" key="7">
    <source>
        <dbReference type="ARBA" id="ARBA00040545"/>
    </source>
</evidence>
<evidence type="ECO:0000313" key="8">
    <source>
        <dbReference type="EMBL" id="KAF6817452.1"/>
    </source>
</evidence>
<evidence type="ECO:0000256" key="3">
    <source>
        <dbReference type="ARBA" id="ARBA00022946"/>
    </source>
</evidence>
<name>A0A8H6JQE9_9PEZI</name>
<keyword evidence="9" id="KW-1185">Reference proteome</keyword>
<dbReference type="CDD" id="cd06558">
    <property type="entry name" value="crotonase-like"/>
    <property type="match status" value="1"/>
</dbReference>
<accession>A0A8H6JQE9</accession>
<keyword evidence="2" id="KW-0276">Fatty acid metabolism</keyword>
<dbReference type="GO" id="GO:0016853">
    <property type="term" value="F:isomerase activity"/>
    <property type="evidence" value="ECO:0007669"/>
    <property type="project" value="UniProtKB-KW"/>
</dbReference>
<dbReference type="EMBL" id="WIGN01000021">
    <property type="protein sequence ID" value="KAF6817452.1"/>
    <property type="molecule type" value="Genomic_DNA"/>
</dbReference>
<dbReference type="Gene3D" id="3.90.226.10">
    <property type="entry name" value="2-enoyl-CoA Hydratase, Chain A, domain 1"/>
    <property type="match status" value="1"/>
</dbReference>